<feature type="non-terminal residue" evidence="1">
    <location>
        <position position="367"/>
    </location>
</feature>
<name>A0A3B1AM27_9ZZZZ</name>
<feature type="non-terminal residue" evidence="1">
    <location>
        <position position="1"/>
    </location>
</feature>
<reference evidence="1" key="1">
    <citation type="submission" date="2018-06" db="EMBL/GenBank/DDBJ databases">
        <authorList>
            <person name="Zhirakovskaya E."/>
        </authorList>
    </citation>
    <scope>NUCLEOTIDE SEQUENCE</scope>
</reference>
<dbReference type="AlphaFoldDB" id="A0A3B1AM27"/>
<dbReference type="PANTHER" id="PTHR35370:SF1">
    <property type="entry name" value="TYPE VI SECRETION SYSTEM COMPONENT TSSF1"/>
    <property type="match status" value="1"/>
</dbReference>
<dbReference type="Pfam" id="PF05947">
    <property type="entry name" value="T6SS_TssF"/>
    <property type="match status" value="1"/>
</dbReference>
<gene>
    <name evidence="1" type="ORF">MNBD_GAMMA20-1348</name>
</gene>
<organism evidence="1">
    <name type="scientific">hydrothermal vent metagenome</name>
    <dbReference type="NCBI Taxonomy" id="652676"/>
    <lineage>
        <taxon>unclassified sequences</taxon>
        <taxon>metagenomes</taxon>
        <taxon>ecological metagenomes</taxon>
    </lineage>
</organism>
<dbReference type="NCBIfam" id="TIGR03359">
    <property type="entry name" value="VI_chp_6"/>
    <property type="match status" value="1"/>
</dbReference>
<sequence>GGQAACEYRTAHETELWPIQIKEAEYFSYLGELGKPDFPHVQGAKAGIRLRLQANAGLTFDQISLQKLSLHLRGSDELPMQIYERILANGVALVVMPADKKISGYEVLDRSHIQRVGFEDEQALLPYSQRSFSGYRLLQEYFAFPNRFMFVEFTGIGSAVQRCRDTEIDVVILLNRSDSDLEKLVSKDNFALFCSPAINLFSKRTDRIHLTDTQHEYHAVPDRSRPMDFEIYQVKRVVGLGTSADQEQEFLPFYAANDLGTEADLNTYYAVQRVPRLLSSRQRRQGARSSYLGSEAYVSLVDASEAPYRTELRQLAVEALCTNRDLPLHMPVGQGKTDFNMEMSAPVKSVRCVAGPTAPKPSFVEGE</sequence>
<dbReference type="PANTHER" id="PTHR35370">
    <property type="entry name" value="CYTOPLASMIC PROTEIN-RELATED-RELATED"/>
    <property type="match status" value="1"/>
</dbReference>
<dbReference type="InterPro" id="IPR010272">
    <property type="entry name" value="T6SS_TssF"/>
</dbReference>
<protein>
    <submittedName>
        <fullName evidence="1">Protein ImpG/VasA</fullName>
    </submittedName>
</protein>
<proteinExistence type="predicted"/>
<dbReference type="EMBL" id="UOFU01000291">
    <property type="protein sequence ID" value="VAX02761.1"/>
    <property type="molecule type" value="Genomic_DNA"/>
</dbReference>
<evidence type="ECO:0000313" key="1">
    <source>
        <dbReference type="EMBL" id="VAX02761.1"/>
    </source>
</evidence>
<accession>A0A3B1AM27</accession>